<feature type="compositionally biased region" description="Low complexity" evidence="1">
    <location>
        <begin position="39"/>
        <end position="49"/>
    </location>
</feature>
<feature type="compositionally biased region" description="Basic residues" evidence="1">
    <location>
        <begin position="1"/>
        <end position="11"/>
    </location>
</feature>
<feature type="region of interest" description="Disordered" evidence="1">
    <location>
        <begin position="1"/>
        <end position="61"/>
    </location>
</feature>
<proteinExistence type="predicted"/>
<dbReference type="Proteomes" id="UP000572817">
    <property type="component" value="Unassembled WGS sequence"/>
</dbReference>
<dbReference type="EMBL" id="WWBZ02000073">
    <property type="protein sequence ID" value="KAF4302120.1"/>
    <property type="molecule type" value="Genomic_DNA"/>
</dbReference>
<sequence>MLGLWLRRRKPKADISPLSTPTSLLIPSSPFPPPPSPISPLTSSSASSTPPTPPPKPRKVTDATVRRIEAEVKLLAEQSQTIRCLLYKLQVAVKDRTHPLSAETGRLRAFTAGTNIPGNLHFLSGPPPAAHDLGLVVYVDDNRTPTMRAFLDDLGEELREPISAELGAIPRVVQMRGEVGRLQKDAVEQLCKVNELFERQVQGNHRERARAIHRMGAMLEDFAKANLELLEKQEASMATGRSSTGEAGLSHHIGDL</sequence>
<accession>A0A8H4IIU2</accession>
<feature type="compositionally biased region" description="Low complexity" evidence="1">
    <location>
        <begin position="15"/>
        <end position="28"/>
    </location>
</feature>
<protein>
    <submittedName>
        <fullName evidence="2">Uncharacterized protein</fullName>
    </submittedName>
</protein>
<keyword evidence="3" id="KW-1185">Reference proteome</keyword>
<evidence type="ECO:0000313" key="2">
    <source>
        <dbReference type="EMBL" id="KAF4302120.1"/>
    </source>
</evidence>
<comment type="caution">
    <text evidence="2">The sequence shown here is derived from an EMBL/GenBank/DDBJ whole genome shotgun (WGS) entry which is preliminary data.</text>
</comment>
<evidence type="ECO:0000313" key="3">
    <source>
        <dbReference type="Proteomes" id="UP000572817"/>
    </source>
</evidence>
<dbReference type="AlphaFoldDB" id="A0A8H4IIU2"/>
<feature type="compositionally biased region" description="Pro residues" evidence="1">
    <location>
        <begin position="29"/>
        <end position="38"/>
    </location>
</feature>
<reference evidence="2" key="1">
    <citation type="submission" date="2020-04" db="EMBL/GenBank/DDBJ databases">
        <title>Genome Assembly and Annotation of Botryosphaeria dothidea sdau 11-99, a Latent Pathogen of Apple Fruit Ring Rot in China.</title>
        <authorList>
            <person name="Yu C."/>
            <person name="Diao Y."/>
            <person name="Lu Q."/>
            <person name="Zhao J."/>
            <person name="Cui S."/>
            <person name="Peng C."/>
            <person name="He B."/>
            <person name="Liu H."/>
        </authorList>
    </citation>
    <scope>NUCLEOTIDE SEQUENCE [LARGE SCALE GENOMIC DNA]</scope>
    <source>
        <strain evidence="2">Sdau11-99</strain>
    </source>
</reference>
<evidence type="ECO:0000256" key="1">
    <source>
        <dbReference type="SAM" id="MobiDB-lite"/>
    </source>
</evidence>
<organism evidence="2 3">
    <name type="scientific">Botryosphaeria dothidea</name>
    <dbReference type="NCBI Taxonomy" id="55169"/>
    <lineage>
        <taxon>Eukaryota</taxon>
        <taxon>Fungi</taxon>
        <taxon>Dikarya</taxon>
        <taxon>Ascomycota</taxon>
        <taxon>Pezizomycotina</taxon>
        <taxon>Dothideomycetes</taxon>
        <taxon>Dothideomycetes incertae sedis</taxon>
        <taxon>Botryosphaeriales</taxon>
        <taxon>Botryosphaeriaceae</taxon>
        <taxon>Botryosphaeria</taxon>
    </lineage>
</organism>
<name>A0A8H4IIU2_9PEZI</name>
<gene>
    <name evidence="2" type="ORF">GTA08_BOTSDO10083</name>
</gene>
<feature type="region of interest" description="Disordered" evidence="1">
    <location>
        <begin position="236"/>
        <end position="256"/>
    </location>
</feature>